<reference evidence="2" key="1">
    <citation type="journal article" date="2023" name="Mol. Phylogenet. Evol.">
        <title>Genome-scale phylogeny and comparative genomics of the fungal order Sordariales.</title>
        <authorList>
            <person name="Hensen N."/>
            <person name="Bonometti L."/>
            <person name="Westerberg I."/>
            <person name="Brannstrom I.O."/>
            <person name="Guillou S."/>
            <person name="Cros-Aarteil S."/>
            <person name="Calhoun S."/>
            <person name="Haridas S."/>
            <person name="Kuo A."/>
            <person name="Mondo S."/>
            <person name="Pangilinan J."/>
            <person name="Riley R."/>
            <person name="LaButti K."/>
            <person name="Andreopoulos B."/>
            <person name="Lipzen A."/>
            <person name="Chen C."/>
            <person name="Yan M."/>
            <person name="Daum C."/>
            <person name="Ng V."/>
            <person name="Clum A."/>
            <person name="Steindorff A."/>
            <person name="Ohm R.A."/>
            <person name="Martin F."/>
            <person name="Silar P."/>
            <person name="Natvig D.O."/>
            <person name="Lalanne C."/>
            <person name="Gautier V."/>
            <person name="Ament-Velasquez S.L."/>
            <person name="Kruys A."/>
            <person name="Hutchinson M.I."/>
            <person name="Powell A.J."/>
            <person name="Barry K."/>
            <person name="Miller A.N."/>
            <person name="Grigoriev I.V."/>
            <person name="Debuchy R."/>
            <person name="Gladieux P."/>
            <person name="Hiltunen Thoren M."/>
            <person name="Johannesson H."/>
        </authorList>
    </citation>
    <scope>NUCLEOTIDE SEQUENCE</scope>
    <source>
        <strain evidence="2">PSN324</strain>
    </source>
</reference>
<keyword evidence="3" id="KW-1185">Reference proteome</keyword>
<feature type="compositionally biased region" description="Polar residues" evidence="1">
    <location>
        <begin position="402"/>
        <end position="412"/>
    </location>
</feature>
<feature type="region of interest" description="Disordered" evidence="1">
    <location>
        <begin position="239"/>
        <end position="284"/>
    </location>
</feature>
<feature type="compositionally biased region" description="Polar residues" evidence="1">
    <location>
        <begin position="239"/>
        <end position="258"/>
    </location>
</feature>
<reference evidence="2" key="2">
    <citation type="submission" date="2023-06" db="EMBL/GenBank/DDBJ databases">
        <authorList>
            <consortium name="Lawrence Berkeley National Laboratory"/>
            <person name="Mondo S.J."/>
            <person name="Hensen N."/>
            <person name="Bonometti L."/>
            <person name="Westerberg I."/>
            <person name="Brannstrom I.O."/>
            <person name="Guillou S."/>
            <person name="Cros-Aarteil S."/>
            <person name="Calhoun S."/>
            <person name="Haridas S."/>
            <person name="Kuo A."/>
            <person name="Pangilinan J."/>
            <person name="Riley R."/>
            <person name="Labutti K."/>
            <person name="Andreopoulos B."/>
            <person name="Lipzen A."/>
            <person name="Chen C."/>
            <person name="Yanf M."/>
            <person name="Daum C."/>
            <person name="Ng V."/>
            <person name="Clum A."/>
            <person name="Steindorff A."/>
            <person name="Ohm R."/>
            <person name="Martin F."/>
            <person name="Silar P."/>
            <person name="Natvig D."/>
            <person name="Lalanne C."/>
            <person name="Gautier V."/>
            <person name="Ament-Velasquez S.L."/>
            <person name="Kruys A."/>
            <person name="Hutchinson M.I."/>
            <person name="Powell A.J."/>
            <person name="Barry K."/>
            <person name="Miller A.N."/>
            <person name="Grigoriev I.V."/>
            <person name="Debuchy R."/>
            <person name="Gladieux P."/>
            <person name="Thoren M.H."/>
            <person name="Johannesson H."/>
        </authorList>
    </citation>
    <scope>NUCLEOTIDE SEQUENCE</scope>
    <source>
        <strain evidence="2">PSN324</strain>
    </source>
</reference>
<feature type="compositionally biased region" description="Basic and acidic residues" evidence="1">
    <location>
        <begin position="82"/>
        <end position="93"/>
    </location>
</feature>
<organism evidence="2 3">
    <name type="scientific">Cladorrhinum samala</name>
    <dbReference type="NCBI Taxonomy" id="585594"/>
    <lineage>
        <taxon>Eukaryota</taxon>
        <taxon>Fungi</taxon>
        <taxon>Dikarya</taxon>
        <taxon>Ascomycota</taxon>
        <taxon>Pezizomycotina</taxon>
        <taxon>Sordariomycetes</taxon>
        <taxon>Sordariomycetidae</taxon>
        <taxon>Sordariales</taxon>
        <taxon>Podosporaceae</taxon>
        <taxon>Cladorrhinum</taxon>
    </lineage>
</organism>
<feature type="region of interest" description="Disordered" evidence="1">
    <location>
        <begin position="557"/>
        <end position="579"/>
    </location>
</feature>
<gene>
    <name evidence="2" type="ORF">QBC42DRAFT_293862</name>
</gene>
<dbReference type="EMBL" id="MU864936">
    <property type="protein sequence ID" value="KAK4465792.1"/>
    <property type="molecule type" value="Genomic_DNA"/>
</dbReference>
<evidence type="ECO:0000256" key="1">
    <source>
        <dbReference type="SAM" id="MobiDB-lite"/>
    </source>
</evidence>
<dbReference type="Proteomes" id="UP001321749">
    <property type="component" value="Unassembled WGS sequence"/>
</dbReference>
<evidence type="ECO:0000313" key="3">
    <source>
        <dbReference type="Proteomes" id="UP001321749"/>
    </source>
</evidence>
<accession>A0AAV9HYK3</accession>
<feature type="compositionally biased region" description="Polar residues" evidence="1">
    <location>
        <begin position="359"/>
        <end position="373"/>
    </location>
</feature>
<feature type="compositionally biased region" description="Low complexity" evidence="1">
    <location>
        <begin position="413"/>
        <end position="448"/>
    </location>
</feature>
<feature type="region of interest" description="Disordered" evidence="1">
    <location>
        <begin position="336"/>
        <end position="483"/>
    </location>
</feature>
<proteinExistence type="predicted"/>
<feature type="region of interest" description="Disordered" evidence="1">
    <location>
        <begin position="140"/>
        <end position="167"/>
    </location>
</feature>
<comment type="caution">
    <text evidence="2">The sequence shown here is derived from an EMBL/GenBank/DDBJ whole genome shotgun (WGS) entry which is preliminary data.</text>
</comment>
<evidence type="ECO:0000313" key="2">
    <source>
        <dbReference type="EMBL" id="KAK4465792.1"/>
    </source>
</evidence>
<sequence length="579" mass="61373">MPIMAFAPQFHAPGTFNFEGGSGRPGQALSAGIFRPPAHSPPGSTYGSLYSDISMSTTPPTGAAKRKRTSARESTPAGWGHMEVDSIHDSREDDKNRQIRYTLAGQINATPMSPAVGAENGLLEDSVYSDVDYRKRLCPTEVPNEPESQSDQPYDAGNADEPQPTAGWSIFNPLGTIGDMVGKVWEFCKTGAFRGFHAGGGNGYTFNGTTITETKSAGGGQGHPWGNEHEIPSLASENQTMTQGLSDPFQSQVTSPFTNDYPDDYDSPDSTPQPAAKRRQISANKDELRNWVVVDEPESQPSTPETFSAGVKAATASRPHPPARARSTFYANSGRRITAPSARFTGGTPRASGAARSSLRISQPISPRASTFTPPREPASFASPRQAPPVLGTPSRIPLPVQLSNHNPFTNQPPDTLASPTPSSPSAAAGIMPGSASRPSSRLAPRRSIGSLPSGVARPSSPTKISGTHRRNQSGTSASSRRHSLLASSVVLDPDNAVQASPRLSAEAKQLAHRKLTAEKETDAKVDAFNARLMAMIRQGKEALGTRVEVEMDDEFDAGRGAGGVGVGGGWEDDDDSYL</sequence>
<feature type="compositionally biased region" description="Polar residues" evidence="1">
    <location>
        <begin position="42"/>
        <end position="60"/>
    </location>
</feature>
<dbReference type="AlphaFoldDB" id="A0AAV9HYK3"/>
<feature type="region of interest" description="Disordered" evidence="1">
    <location>
        <begin position="35"/>
        <end position="93"/>
    </location>
</feature>
<name>A0AAV9HYK3_9PEZI</name>
<protein>
    <submittedName>
        <fullName evidence="2">Uncharacterized protein</fullName>
    </submittedName>
</protein>
<feature type="compositionally biased region" description="Gly residues" evidence="1">
    <location>
        <begin position="560"/>
        <end position="570"/>
    </location>
</feature>